<feature type="compositionally biased region" description="Polar residues" evidence="2">
    <location>
        <begin position="236"/>
        <end position="246"/>
    </location>
</feature>
<evidence type="ECO:0000313" key="4">
    <source>
        <dbReference type="EMBL" id="PWA73059.1"/>
    </source>
</evidence>
<comment type="caution">
    <text evidence="4">The sequence shown here is derived from an EMBL/GenBank/DDBJ whole genome shotgun (WGS) entry which is preliminary data.</text>
</comment>
<accession>A0A2U1NHS5</accession>
<dbReference type="EMBL" id="PKPP01002797">
    <property type="protein sequence ID" value="PWA73059.1"/>
    <property type="molecule type" value="Genomic_DNA"/>
</dbReference>
<dbReference type="AlphaFoldDB" id="A0A2U1NHS5"/>
<gene>
    <name evidence="4" type="ORF">CTI12_AA264240</name>
</gene>
<dbReference type="OrthoDB" id="1751331at2759"/>
<evidence type="ECO:0000256" key="2">
    <source>
        <dbReference type="SAM" id="MobiDB-lite"/>
    </source>
</evidence>
<sequence length="279" mass="31193">MQATVRMALVNQFKDRLREGNTVTLQRYSLGEIQPKFRIVANPLRLSFLSNTECAECSDFTGSKHGFLFRPFKTIVELKKEEDGQFDVIGRVIACEDLDNYDKNGRAGKKKPLTLIDAEGTELRCTLWGVYAQQFSDFLNKCDDHGKIIVVVQLAMTKIWDGNVADLESQTDENTTPQNVSKNGNADIDKSPSGTISQEKRKADEVEKTVLAYEEENTTSSKVADVTPFDLEPQTDENTTPQNVLKNGNADIDKSPSGTIAQEKRKADEVEKTVLAYEE</sequence>
<dbReference type="InterPro" id="IPR031657">
    <property type="entry name" value="REPA_OB_2"/>
</dbReference>
<dbReference type="SUPFAM" id="SSF50249">
    <property type="entry name" value="Nucleic acid-binding proteins"/>
    <property type="match status" value="1"/>
</dbReference>
<keyword evidence="1 4" id="KW-0238">DNA-binding</keyword>
<feature type="region of interest" description="Disordered" evidence="2">
    <location>
        <begin position="168"/>
        <end position="279"/>
    </location>
</feature>
<evidence type="ECO:0000256" key="1">
    <source>
        <dbReference type="ARBA" id="ARBA00023125"/>
    </source>
</evidence>
<dbReference type="Pfam" id="PF16900">
    <property type="entry name" value="REPA_OB_2"/>
    <property type="match status" value="1"/>
</dbReference>
<reference evidence="4 5" key="1">
    <citation type="journal article" date="2018" name="Mol. Plant">
        <title>The genome of Artemisia annua provides insight into the evolution of Asteraceae family and artemisinin biosynthesis.</title>
        <authorList>
            <person name="Shen Q."/>
            <person name="Zhang L."/>
            <person name="Liao Z."/>
            <person name="Wang S."/>
            <person name="Yan T."/>
            <person name="Shi P."/>
            <person name="Liu M."/>
            <person name="Fu X."/>
            <person name="Pan Q."/>
            <person name="Wang Y."/>
            <person name="Lv Z."/>
            <person name="Lu X."/>
            <person name="Zhang F."/>
            <person name="Jiang W."/>
            <person name="Ma Y."/>
            <person name="Chen M."/>
            <person name="Hao X."/>
            <person name="Li L."/>
            <person name="Tang Y."/>
            <person name="Lv G."/>
            <person name="Zhou Y."/>
            <person name="Sun X."/>
            <person name="Brodelius P.E."/>
            <person name="Rose J.K.C."/>
            <person name="Tang K."/>
        </authorList>
    </citation>
    <scope>NUCLEOTIDE SEQUENCE [LARGE SCALE GENOMIC DNA]</scope>
    <source>
        <strain evidence="5">cv. Huhao1</strain>
        <tissue evidence="4">Leaf</tissue>
    </source>
</reference>
<evidence type="ECO:0000259" key="3">
    <source>
        <dbReference type="Pfam" id="PF16900"/>
    </source>
</evidence>
<evidence type="ECO:0000313" key="5">
    <source>
        <dbReference type="Proteomes" id="UP000245207"/>
    </source>
</evidence>
<feature type="compositionally biased region" description="Basic and acidic residues" evidence="2">
    <location>
        <begin position="262"/>
        <end position="272"/>
    </location>
</feature>
<dbReference type="Proteomes" id="UP000245207">
    <property type="component" value="Unassembled WGS sequence"/>
</dbReference>
<protein>
    <submittedName>
        <fullName evidence="4">Replication protein A 70 kDa DNA-binding subunit D</fullName>
    </submittedName>
</protein>
<dbReference type="GO" id="GO:0003677">
    <property type="term" value="F:DNA binding"/>
    <property type="evidence" value="ECO:0007669"/>
    <property type="project" value="UniProtKB-KW"/>
</dbReference>
<organism evidence="4 5">
    <name type="scientific">Artemisia annua</name>
    <name type="common">Sweet wormwood</name>
    <dbReference type="NCBI Taxonomy" id="35608"/>
    <lineage>
        <taxon>Eukaryota</taxon>
        <taxon>Viridiplantae</taxon>
        <taxon>Streptophyta</taxon>
        <taxon>Embryophyta</taxon>
        <taxon>Tracheophyta</taxon>
        <taxon>Spermatophyta</taxon>
        <taxon>Magnoliopsida</taxon>
        <taxon>eudicotyledons</taxon>
        <taxon>Gunneridae</taxon>
        <taxon>Pentapetalae</taxon>
        <taxon>asterids</taxon>
        <taxon>campanulids</taxon>
        <taxon>Asterales</taxon>
        <taxon>Asteraceae</taxon>
        <taxon>Asteroideae</taxon>
        <taxon>Anthemideae</taxon>
        <taxon>Artemisiinae</taxon>
        <taxon>Artemisia</taxon>
    </lineage>
</organism>
<proteinExistence type="predicted"/>
<keyword evidence="5" id="KW-1185">Reference proteome</keyword>
<dbReference type="CDD" id="cd04481">
    <property type="entry name" value="RPA1_DBD_B_like"/>
    <property type="match status" value="1"/>
</dbReference>
<feature type="compositionally biased region" description="Polar residues" evidence="2">
    <location>
        <begin position="172"/>
        <end position="184"/>
    </location>
</feature>
<dbReference type="Gene3D" id="2.40.50.140">
    <property type="entry name" value="Nucleic acid-binding proteins"/>
    <property type="match status" value="2"/>
</dbReference>
<feature type="domain" description="Replication protein A OB" evidence="3">
    <location>
        <begin position="80"/>
        <end position="143"/>
    </location>
</feature>
<feature type="compositionally biased region" description="Basic and acidic residues" evidence="2">
    <location>
        <begin position="198"/>
        <end position="208"/>
    </location>
</feature>
<name>A0A2U1NHS5_ARTAN</name>
<dbReference type="InterPro" id="IPR012340">
    <property type="entry name" value="NA-bd_OB-fold"/>
</dbReference>